<evidence type="ECO:0008006" key="5">
    <source>
        <dbReference type="Google" id="ProtNLM"/>
    </source>
</evidence>
<name>A0A0R0JM76_SOYBN</name>
<reference evidence="2 3" key="1">
    <citation type="journal article" date="2010" name="Nature">
        <title>Genome sequence of the palaeopolyploid soybean.</title>
        <authorList>
            <person name="Schmutz J."/>
            <person name="Cannon S.B."/>
            <person name="Schlueter J."/>
            <person name="Ma J."/>
            <person name="Mitros T."/>
            <person name="Nelson W."/>
            <person name="Hyten D.L."/>
            <person name="Song Q."/>
            <person name="Thelen J.J."/>
            <person name="Cheng J."/>
            <person name="Xu D."/>
            <person name="Hellsten U."/>
            <person name="May G.D."/>
            <person name="Yu Y."/>
            <person name="Sakurai T."/>
            <person name="Umezawa T."/>
            <person name="Bhattacharyya M.K."/>
            <person name="Sandhu D."/>
            <person name="Valliyodan B."/>
            <person name="Lindquist E."/>
            <person name="Peto M."/>
            <person name="Grant D."/>
            <person name="Shu S."/>
            <person name="Goodstein D."/>
            <person name="Barry K."/>
            <person name="Futrell-Griggs M."/>
            <person name="Abernathy B."/>
            <person name="Du J."/>
            <person name="Tian Z."/>
            <person name="Zhu L."/>
            <person name="Gill N."/>
            <person name="Joshi T."/>
            <person name="Libault M."/>
            <person name="Sethuraman A."/>
            <person name="Zhang X.-C."/>
            <person name="Shinozaki K."/>
            <person name="Nguyen H.T."/>
            <person name="Wing R.A."/>
            <person name="Cregan P."/>
            <person name="Specht J."/>
            <person name="Grimwood J."/>
            <person name="Rokhsar D."/>
            <person name="Stacey G."/>
            <person name="Shoemaker R.C."/>
            <person name="Jackson S.A."/>
        </authorList>
    </citation>
    <scope>NUCLEOTIDE SEQUENCE</scope>
    <source>
        <strain evidence="3">cv. Williams 82</strain>
        <tissue evidence="2">Callus</tissue>
    </source>
</reference>
<sequence>MLSHNTILQFTILMLCYAINMIYQADAIDHEIKVEQCNIPDCRFLSGLHCTVLCTVVHHSTSLSVRTLRKLFNVFYPHSRFLENFQKVIHLITTSSQTRLTMKFLK</sequence>
<reference evidence="3" key="2">
    <citation type="submission" date="2018-02" db="UniProtKB">
        <authorList>
            <consortium name="EnsemblPlants"/>
        </authorList>
    </citation>
    <scope>IDENTIFICATION</scope>
    <source>
        <strain evidence="3">Williams 82</strain>
    </source>
</reference>
<dbReference type="Proteomes" id="UP000008827">
    <property type="component" value="Chromosome 6"/>
</dbReference>
<organism evidence="2">
    <name type="scientific">Glycine max</name>
    <name type="common">Soybean</name>
    <name type="synonym">Glycine hispida</name>
    <dbReference type="NCBI Taxonomy" id="3847"/>
    <lineage>
        <taxon>Eukaryota</taxon>
        <taxon>Viridiplantae</taxon>
        <taxon>Streptophyta</taxon>
        <taxon>Embryophyta</taxon>
        <taxon>Tracheophyta</taxon>
        <taxon>Spermatophyta</taxon>
        <taxon>Magnoliopsida</taxon>
        <taxon>eudicotyledons</taxon>
        <taxon>Gunneridae</taxon>
        <taxon>Pentapetalae</taxon>
        <taxon>rosids</taxon>
        <taxon>fabids</taxon>
        <taxon>Fabales</taxon>
        <taxon>Fabaceae</taxon>
        <taxon>Papilionoideae</taxon>
        <taxon>50 kb inversion clade</taxon>
        <taxon>NPAAA clade</taxon>
        <taxon>indigoferoid/millettioid clade</taxon>
        <taxon>Phaseoleae</taxon>
        <taxon>Glycine</taxon>
        <taxon>Glycine subgen. Soja</taxon>
    </lineage>
</organism>
<dbReference type="Gramene" id="KRH55680">
    <property type="protein sequence ID" value="KRH55680"/>
    <property type="gene ID" value="GLYMA_06G271900"/>
</dbReference>
<accession>A0A0R0JM76</accession>
<dbReference type="EnsemblPlants" id="KRH55680">
    <property type="protein sequence ID" value="KRH55680"/>
    <property type="gene ID" value="GLYMA_06G271900"/>
</dbReference>
<evidence type="ECO:0000256" key="1">
    <source>
        <dbReference type="SAM" id="SignalP"/>
    </source>
</evidence>
<reference evidence="2" key="3">
    <citation type="submission" date="2018-07" db="EMBL/GenBank/DDBJ databases">
        <title>WGS assembly of Glycine max.</title>
        <authorList>
            <person name="Schmutz J."/>
            <person name="Cannon S."/>
            <person name="Schlueter J."/>
            <person name="Ma J."/>
            <person name="Mitros T."/>
            <person name="Nelson W."/>
            <person name="Hyten D."/>
            <person name="Song Q."/>
            <person name="Thelen J."/>
            <person name="Cheng J."/>
            <person name="Xu D."/>
            <person name="Hellsten U."/>
            <person name="May G."/>
            <person name="Yu Y."/>
            <person name="Sakurai T."/>
            <person name="Umezawa T."/>
            <person name="Bhattacharyya M."/>
            <person name="Sandhu D."/>
            <person name="Valliyodan B."/>
            <person name="Lindquist E."/>
            <person name="Peto M."/>
            <person name="Grant D."/>
            <person name="Shu S."/>
            <person name="Goodstein D."/>
            <person name="Barry K."/>
            <person name="Futrell-Griggs M."/>
            <person name="Abernathy B."/>
            <person name="Du J."/>
            <person name="Tian Z."/>
            <person name="Zhu L."/>
            <person name="Gill N."/>
            <person name="Joshi T."/>
            <person name="Libault M."/>
            <person name="Sethuraman A."/>
            <person name="Zhang X."/>
            <person name="Shinozaki K."/>
            <person name="Nguyen H."/>
            <person name="Wing R."/>
            <person name="Cregan P."/>
            <person name="Specht J."/>
            <person name="Grimwood J."/>
            <person name="Rokhsar D."/>
            <person name="Stacey G."/>
            <person name="Shoemaker R."/>
            <person name="Jackson S."/>
        </authorList>
    </citation>
    <scope>NUCLEOTIDE SEQUENCE</scope>
    <source>
        <tissue evidence="2">Callus</tissue>
    </source>
</reference>
<proteinExistence type="predicted"/>
<evidence type="ECO:0000313" key="2">
    <source>
        <dbReference type="EMBL" id="KRH55680.1"/>
    </source>
</evidence>
<feature type="signal peptide" evidence="1">
    <location>
        <begin position="1"/>
        <end position="27"/>
    </location>
</feature>
<dbReference type="InParanoid" id="A0A0R0JM76"/>
<dbReference type="AlphaFoldDB" id="A0A0R0JM76"/>
<dbReference type="EMBL" id="CM000839">
    <property type="protein sequence ID" value="KRH55680.1"/>
    <property type="molecule type" value="Genomic_DNA"/>
</dbReference>
<evidence type="ECO:0000313" key="3">
    <source>
        <dbReference type="EnsemblPlants" id="KRH55680"/>
    </source>
</evidence>
<feature type="chain" id="PRO_5014522014" description="Secreted protein" evidence="1">
    <location>
        <begin position="28"/>
        <end position="106"/>
    </location>
</feature>
<keyword evidence="1" id="KW-0732">Signal</keyword>
<protein>
    <recommendedName>
        <fullName evidence="5">Secreted protein</fullName>
    </recommendedName>
</protein>
<evidence type="ECO:0000313" key="4">
    <source>
        <dbReference type="Proteomes" id="UP000008827"/>
    </source>
</evidence>
<gene>
    <name evidence="2" type="ORF">GLYMA_06G271900</name>
</gene>
<keyword evidence="4" id="KW-1185">Reference proteome</keyword>